<dbReference type="InterPro" id="IPR002130">
    <property type="entry name" value="Cyclophilin-type_PPIase_dom"/>
</dbReference>
<feature type="coiled-coil region" evidence="13">
    <location>
        <begin position="834"/>
        <end position="875"/>
    </location>
</feature>
<feature type="coiled-coil region" evidence="13">
    <location>
        <begin position="166"/>
        <end position="193"/>
    </location>
</feature>
<organism evidence="15 16">
    <name type="scientific">Vespula germanica</name>
    <name type="common">German yellow jacket</name>
    <name type="synonym">Paravespula germanica</name>
    <dbReference type="NCBI Taxonomy" id="30212"/>
    <lineage>
        <taxon>Eukaryota</taxon>
        <taxon>Metazoa</taxon>
        <taxon>Ecdysozoa</taxon>
        <taxon>Arthropoda</taxon>
        <taxon>Hexapoda</taxon>
        <taxon>Insecta</taxon>
        <taxon>Pterygota</taxon>
        <taxon>Neoptera</taxon>
        <taxon>Endopterygota</taxon>
        <taxon>Hymenoptera</taxon>
        <taxon>Apocrita</taxon>
        <taxon>Aculeata</taxon>
        <taxon>Vespoidea</taxon>
        <taxon>Vespidae</taxon>
        <taxon>Vespinae</taxon>
        <taxon>Vespula</taxon>
    </lineage>
</organism>
<dbReference type="SUPFAM" id="SSF52540">
    <property type="entry name" value="P-loop containing nucleoside triphosphate hydrolases"/>
    <property type="match status" value="1"/>
</dbReference>
<dbReference type="GO" id="GO:0006457">
    <property type="term" value="P:protein folding"/>
    <property type="evidence" value="ECO:0007669"/>
    <property type="project" value="InterPro"/>
</dbReference>
<dbReference type="AlphaFoldDB" id="A0A834JVJ0"/>
<feature type="coiled-coil region" evidence="13">
    <location>
        <begin position="370"/>
        <end position="421"/>
    </location>
</feature>
<dbReference type="EMBL" id="JACSDZ010000009">
    <property type="protein sequence ID" value="KAF7395226.1"/>
    <property type="molecule type" value="Genomic_DNA"/>
</dbReference>
<feature type="coiled-coil region" evidence="13">
    <location>
        <begin position="734"/>
        <end position="768"/>
    </location>
</feature>
<evidence type="ECO:0000256" key="11">
    <source>
        <dbReference type="ARBA" id="ARBA00056644"/>
    </source>
</evidence>
<dbReference type="InterPro" id="IPR020892">
    <property type="entry name" value="Cyclophilin-type_PPIase_CS"/>
</dbReference>
<comment type="catalytic activity">
    <reaction evidence="1">
        <text>[protein]-peptidylproline (omega=180) = [protein]-peptidylproline (omega=0)</text>
        <dbReference type="Rhea" id="RHEA:16237"/>
        <dbReference type="Rhea" id="RHEA-COMP:10747"/>
        <dbReference type="Rhea" id="RHEA-COMP:10748"/>
        <dbReference type="ChEBI" id="CHEBI:83833"/>
        <dbReference type="ChEBI" id="CHEBI:83834"/>
        <dbReference type="EC" id="5.2.1.8"/>
    </reaction>
</comment>
<comment type="similarity">
    <text evidence="2">Belongs to the cyclophilin-type PPIase family.</text>
</comment>
<dbReference type="Gene3D" id="2.40.100.10">
    <property type="entry name" value="Cyclophilin-like"/>
    <property type="match status" value="1"/>
</dbReference>
<evidence type="ECO:0000256" key="13">
    <source>
        <dbReference type="SAM" id="Coils"/>
    </source>
</evidence>
<dbReference type="GO" id="GO:0003755">
    <property type="term" value="F:peptidyl-prolyl cis-trans isomerase activity"/>
    <property type="evidence" value="ECO:0007669"/>
    <property type="project" value="UniProtKB-KW"/>
</dbReference>
<evidence type="ECO:0000256" key="10">
    <source>
        <dbReference type="ARBA" id="ARBA00029569"/>
    </source>
</evidence>
<dbReference type="FunFam" id="2.40.100.10:FF:000019">
    <property type="entry name" value="Peptidyl-prolyl cis-trans isomerase"/>
    <property type="match status" value="1"/>
</dbReference>
<evidence type="ECO:0000256" key="2">
    <source>
        <dbReference type="ARBA" id="ARBA00007365"/>
    </source>
</evidence>
<feature type="coiled-coil region" evidence="13">
    <location>
        <begin position="612"/>
        <end position="639"/>
    </location>
</feature>
<keyword evidence="7 13" id="KW-0175">Coiled coil</keyword>
<dbReference type="PROSITE" id="PS50072">
    <property type="entry name" value="CSA_PPIASE_2"/>
    <property type="match status" value="1"/>
</dbReference>
<evidence type="ECO:0000313" key="16">
    <source>
        <dbReference type="Proteomes" id="UP000617340"/>
    </source>
</evidence>
<evidence type="ECO:0000256" key="7">
    <source>
        <dbReference type="ARBA" id="ARBA00023054"/>
    </source>
</evidence>
<keyword evidence="8" id="KW-0697">Rotamase</keyword>
<name>A0A834JVJ0_VESGE</name>
<evidence type="ECO:0000256" key="5">
    <source>
        <dbReference type="ARBA" id="ARBA00018687"/>
    </source>
</evidence>
<dbReference type="GO" id="GO:0016887">
    <property type="term" value="F:ATP hydrolysis activity"/>
    <property type="evidence" value="ECO:0007669"/>
    <property type="project" value="InterPro"/>
</dbReference>
<dbReference type="GO" id="GO:0003697">
    <property type="term" value="F:single-stranded DNA binding"/>
    <property type="evidence" value="ECO:0007669"/>
    <property type="project" value="TreeGrafter"/>
</dbReference>
<dbReference type="InterPro" id="IPR027417">
    <property type="entry name" value="P-loop_NTPase"/>
</dbReference>
<comment type="similarity">
    <text evidence="3">Belongs to the SMC family. SMC5 subfamily.</text>
</comment>
<evidence type="ECO:0000256" key="1">
    <source>
        <dbReference type="ARBA" id="ARBA00000971"/>
    </source>
</evidence>
<reference evidence="15" key="1">
    <citation type="journal article" date="2020" name="G3 (Bethesda)">
        <title>High-Quality Assemblies for Three Invasive Social Wasps from the &lt;i&gt;Vespula&lt;/i&gt; Genus.</title>
        <authorList>
            <person name="Harrop T.W.R."/>
            <person name="Guhlin J."/>
            <person name="McLaughlin G.M."/>
            <person name="Permina E."/>
            <person name="Stockwell P."/>
            <person name="Gilligan J."/>
            <person name="Le Lec M.F."/>
            <person name="Gruber M.A.M."/>
            <person name="Quinn O."/>
            <person name="Lovegrove M."/>
            <person name="Duncan E.J."/>
            <person name="Remnant E.J."/>
            <person name="Van Eeckhoven J."/>
            <person name="Graham B."/>
            <person name="Knapp R.A."/>
            <person name="Langford K.W."/>
            <person name="Kronenberg Z."/>
            <person name="Press M.O."/>
            <person name="Eacker S.M."/>
            <person name="Wilson-Rankin E.E."/>
            <person name="Purcell J."/>
            <person name="Lester P.J."/>
            <person name="Dearden P.K."/>
        </authorList>
    </citation>
    <scope>NUCLEOTIDE SEQUENCE</scope>
    <source>
        <strain evidence="15">Linc-1</strain>
    </source>
</reference>
<dbReference type="PANTHER" id="PTHR45916:SF1">
    <property type="entry name" value="STRUCTURAL MAINTENANCE OF CHROMOSOMES PROTEIN 5"/>
    <property type="match status" value="1"/>
</dbReference>
<evidence type="ECO:0000256" key="6">
    <source>
        <dbReference type="ARBA" id="ARBA00022729"/>
    </source>
</evidence>
<evidence type="ECO:0000256" key="12">
    <source>
        <dbReference type="ARBA" id="ARBA00070381"/>
    </source>
</evidence>
<dbReference type="GO" id="GO:0005634">
    <property type="term" value="C:nucleus"/>
    <property type="evidence" value="ECO:0007669"/>
    <property type="project" value="TreeGrafter"/>
</dbReference>
<evidence type="ECO:0000256" key="9">
    <source>
        <dbReference type="ARBA" id="ARBA00023235"/>
    </source>
</evidence>
<feature type="coiled-coil region" evidence="13">
    <location>
        <begin position="297"/>
        <end position="324"/>
    </location>
</feature>
<feature type="coiled-coil region" evidence="13">
    <location>
        <begin position="233"/>
        <end position="260"/>
    </location>
</feature>
<dbReference type="InterPro" id="IPR038729">
    <property type="entry name" value="Rad50/SbcC_AAA"/>
</dbReference>
<dbReference type="PANTHER" id="PTHR45916">
    <property type="entry name" value="STRUCTURAL MAINTENANCE OF CHROMOSOMES PROTEIN 5"/>
    <property type="match status" value="1"/>
</dbReference>
<dbReference type="EC" id="5.2.1.8" evidence="4"/>
<dbReference type="PROSITE" id="PS00170">
    <property type="entry name" value="CSA_PPIASE_1"/>
    <property type="match status" value="1"/>
</dbReference>
<accession>A0A834JVJ0</accession>
<evidence type="ECO:0000259" key="14">
    <source>
        <dbReference type="PROSITE" id="PS50072"/>
    </source>
</evidence>
<comment type="caution">
    <text evidence="15">The sequence shown here is derived from an EMBL/GenBank/DDBJ whole genome shotgun (WGS) entry which is preliminary data.</text>
</comment>
<dbReference type="Gene3D" id="3.40.50.300">
    <property type="entry name" value="P-loop containing nucleotide triphosphate hydrolases"/>
    <property type="match status" value="1"/>
</dbReference>
<gene>
    <name evidence="15" type="ORF">HZH68_009276</name>
</gene>
<keyword evidence="16" id="KW-1185">Reference proteome</keyword>
<feature type="domain" description="PPIase cyclophilin-type" evidence="14">
    <location>
        <begin position="923"/>
        <end position="1081"/>
    </location>
</feature>
<dbReference type="Pfam" id="PF00160">
    <property type="entry name" value="Pro_isomerase"/>
    <property type="match status" value="1"/>
</dbReference>
<dbReference type="GO" id="GO:0030915">
    <property type="term" value="C:Smc5-Smc6 complex"/>
    <property type="evidence" value="ECO:0007669"/>
    <property type="project" value="TreeGrafter"/>
</dbReference>
<evidence type="ECO:0000256" key="3">
    <source>
        <dbReference type="ARBA" id="ARBA00010171"/>
    </source>
</evidence>
<comment type="function">
    <text evidence="11">PPIases accelerate the folding of proteins. It catalyzes the cis-trans isomerization of proline imidic peptide bonds in oligopeptides. Acts on the folding of rhodopsin RH1 and RH2 (but not RH3) and is required for visual transduction.</text>
</comment>
<dbReference type="PRINTS" id="PR00153">
    <property type="entry name" value="CSAPPISMRASE"/>
</dbReference>
<dbReference type="InterPro" id="IPR029000">
    <property type="entry name" value="Cyclophilin-like_dom_sf"/>
</dbReference>
<evidence type="ECO:0000313" key="15">
    <source>
        <dbReference type="EMBL" id="KAF7395226.1"/>
    </source>
</evidence>
<evidence type="ECO:0000256" key="4">
    <source>
        <dbReference type="ARBA" id="ARBA00013194"/>
    </source>
</evidence>
<dbReference type="Pfam" id="PF13476">
    <property type="entry name" value="AAA_23"/>
    <property type="match status" value="1"/>
</dbReference>
<sequence length="1127" mass="130526">MEGNVIEKGIITQIYLENFVTYNKVVIKPGRNLNLIIGPNGTGKSTIVCAIVLGLGGKPNIIGRALQVKDYVKNGCNDAKIEITLKESQSKFVTITRIFNRTSKSYWLINGQSVSPTNVQKLTNSFNIQVDNLCQFLPQDKVHDFSKMNAQELLESTERSVGDPILLEYHIKLKEYRVQHKDLETQLASEQRLLETRTQKYEHLKEIVSTIKEKKAIKNHILTLKQKKAWMQYDQKRKQLVEIKKKRDVAENEVKSVQTKLIPLNDAIRKIQSDISTQQNIVNDYNSNKVINTKSKAKEVMSKILQIENEIKEVENECSRKIQAEQNRDQDINLAQQQKSKLDNDLSLMIKDIGSEETIEMKQKEILSLLEKQKRVNNNLANQITICKQEQERIEREIRAAKEEQKSINIEAKRLELLKQRSPDAYRGVLWLRENQDKFRGKIYEPMLTLINVKDVTYSKYLERIIPLRDLIAFVCENKEDMNLLTKCLRDQQKLQVNVVHSDPNRKMYMDPNIPLKNIRRFGFEYYLASLFDAPPAIMKYLIPSYNLNNIPVGSCVVEENVDNIPRSLSCYFSENYIYSVNMSKYTGQRSIKKIQVAGNGLLSIVLDTSKLKQMEERLNVLAEKKEEILRKMKEIEEKMCTENKQLDIYRETRTKYQHNIQQIQALRNRISIANKKIEILENERTSREEIIEMHNKKIQTIVYNQLDKYREYNSLLNDCLKYVTINEQAKLRLRLYKQLLINRENEIQEMKEKLSEAEKTFKEIEFDYKPLKQEAIKAYNEAKVLTNDLSPQDEGFKPINRTFAKLPLTIEEIDKEIAVAQTKMFCMKQSVDAENIFREYEEVKTDMHNLRESIEKEKLQLESITRDTVRLREQWLPPLKKLIEQINVNFSSHFSDMKCAGEVTLFHGDNIAATFTVTDKVYFDVMIDDHPAGRIVLGLFGDVAPKTVKNFLTIATTGINGRTYAGTLFHRVIKKFMIQGGDIENGDGSGSISIYGKYFDDENFDLQHTGPFFLSMANSGENTNGCQFFITTVATPWLDGKHTVFGKVIEGQSVVFKIEQTKTDVHDKPVKPVVISESGVIPVTSPFLVSDDPYNIWEWIKATCVPLTFSFTVLGFFHWMMKQLDV</sequence>
<dbReference type="GO" id="GO:0000724">
    <property type="term" value="P:double-strand break repair via homologous recombination"/>
    <property type="evidence" value="ECO:0007669"/>
    <property type="project" value="TreeGrafter"/>
</dbReference>
<keyword evidence="9" id="KW-0413">Isomerase</keyword>
<dbReference type="Proteomes" id="UP000617340">
    <property type="component" value="Unassembled WGS sequence"/>
</dbReference>
<evidence type="ECO:0000256" key="8">
    <source>
        <dbReference type="ARBA" id="ARBA00023110"/>
    </source>
</evidence>
<dbReference type="SUPFAM" id="SSF50891">
    <property type="entry name" value="Cyclophilin-like"/>
    <property type="match status" value="1"/>
</dbReference>
<keyword evidence="6" id="KW-0732">Signal</keyword>
<proteinExistence type="inferred from homology"/>
<protein>
    <recommendedName>
        <fullName evidence="12">Peptidyl-prolyl cis-trans isomerase, rhodopsin-specific isozyme</fullName>
        <ecNumber evidence="4">5.2.1.8</ecNumber>
    </recommendedName>
    <alternativeName>
        <fullName evidence="10">Rotamase</fullName>
    </alternativeName>
    <alternativeName>
        <fullName evidence="5">Structural maintenance of chromosomes protein 5</fullName>
    </alternativeName>
</protein>